<name>A0A0J8BCB5_BETVV</name>
<evidence type="ECO:0000313" key="1">
    <source>
        <dbReference type="EMBL" id="KMS97597.1"/>
    </source>
</evidence>
<organism evidence="1 2">
    <name type="scientific">Beta vulgaris subsp. vulgaris</name>
    <name type="common">Beet</name>
    <dbReference type="NCBI Taxonomy" id="3555"/>
    <lineage>
        <taxon>Eukaryota</taxon>
        <taxon>Viridiplantae</taxon>
        <taxon>Streptophyta</taxon>
        <taxon>Embryophyta</taxon>
        <taxon>Tracheophyta</taxon>
        <taxon>Spermatophyta</taxon>
        <taxon>Magnoliopsida</taxon>
        <taxon>eudicotyledons</taxon>
        <taxon>Gunneridae</taxon>
        <taxon>Pentapetalae</taxon>
        <taxon>Caryophyllales</taxon>
        <taxon>Chenopodiaceae</taxon>
        <taxon>Betoideae</taxon>
        <taxon>Beta</taxon>
    </lineage>
</organism>
<keyword evidence="2" id="KW-1185">Reference proteome</keyword>
<reference evidence="1 2" key="1">
    <citation type="journal article" date="2014" name="Nature">
        <title>The genome of the recently domesticated crop plant sugar beet (Beta vulgaris).</title>
        <authorList>
            <person name="Dohm J.C."/>
            <person name="Minoche A.E."/>
            <person name="Holtgrawe D."/>
            <person name="Capella-Gutierrez S."/>
            <person name="Zakrzewski F."/>
            <person name="Tafer H."/>
            <person name="Rupp O."/>
            <person name="Sorensen T.R."/>
            <person name="Stracke R."/>
            <person name="Reinhardt R."/>
            <person name="Goesmann A."/>
            <person name="Kraft T."/>
            <person name="Schulz B."/>
            <person name="Stadler P.F."/>
            <person name="Schmidt T."/>
            <person name="Gabaldon T."/>
            <person name="Lehrach H."/>
            <person name="Weisshaar B."/>
            <person name="Himmelbauer H."/>
        </authorList>
    </citation>
    <scope>NUCLEOTIDE SEQUENCE [LARGE SCALE GENOMIC DNA]</scope>
    <source>
        <tissue evidence="1">Taproot</tissue>
    </source>
</reference>
<gene>
    <name evidence="1" type="ORF">BVRB_5g125660</name>
</gene>
<evidence type="ECO:0000313" key="2">
    <source>
        <dbReference type="Proteomes" id="UP000035740"/>
    </source>
</evidence>
<dbReference type="EMBL" id="KQ090304">
    <property type="protein sequence ID" value="KMS97597.1"/>
    <property type="molecule type" value="Genomic_DNA"/>
</dbReference>
<dbReference type="Gramene" id="KMS97597">
    <property type="protein sequence ID" value="KMS97597"/>
    <property type="gene ID" value="BVRB_5g125660"/>
</dbReference>
<dbReference type="AlphaFoldDB" id="A0A0J8BCB5"/>
<sequence>MIIYDFRTRLFQKKPLNRGERKTSEMLEKLAAGTGAETRRNWWRRRERW</sequence>
<accession>A0A0J8BCB5</accession>
<protein>
    <submittedName>
        <fullName evidence="1">Uncharacterized protein</fullName>
    </submittedName>
</protein>
<dbReference type="Proteomes" id="UP000035740">
    <property type="component" value="Unassembled WGS sequence"/>
</dbReference>
<proteinExistence type="predicted"/>